<evidence type="ECO:0000313" key="2">
    <source>
        <dbReference type="EMBL" id="MBZ6078089.1"/>
    </source>
</evidence>
<reference evidence="2 3" key="1">
    <citation type="submission" date="2021-09" db="EMBL/GenBank/DDBJ databases">
        <title>The complete genome sequence of a new microorganism.</title>
        <authorList>
            <person name="Zi Z."/>
        </authorList>
    </citation>
    <scope>NUCLEOTIDE SEQUENCE [LARGE SCALE GENOMIC DNA]</scope>
    <source>
        <strain evidence="2 3">WGZ8</strain>
    </source>
</reference>
<protein>
    <submittedName>
        <fullName evidence="2">Uncharacterized protein</fullName>
    </submittedName>
</protein>
<accession>A0ABS7VRD4</accession>
<feature type="transmembrane region" description="Helical" evidence="1">
    <location>
        <begin position="68"/>
        <end position="89"/>
    </location>
</feature>
<dbReference type="Proteomes" id="UP000704176">
    <property type="component" value="Unassembled WGS sequence"/>
</dbReference>
<dbReference type="EMBL" id="JAIRBM010000015">
    <property type="protein sequence ID" value="MBZ6078089.1"/>
    <property type="molecule type" value="Genomic_DNA"/>
</dbReference>
<gene>
    <name evidence="2" type="ORF">K9B37_17635</name>
</gene>
<keyword evidence="1" id="KW-0472">Membrane</keyword>
<sequence>MTPAMLGLLAFAALVAIWLASILAIFLRRRHTARLRSLATALKNDYHGDVHSQRMIDDASRTYLERSAAFAFPVIIPVTILALAVIGLIRRLRRQTLFSPLEGVEWARFRDQEAKLAVEAAHGLGTVRADPRFRRLVELAVEVEMMRSPFLSLSTTVLSALPLLLYALAYGGREALMILPRITLHLAGAFRPLLRSPTEPQKSGVTEPTKR</sequence>
<evidence type="ECO:0000256" key="1">
    <source>
        <dbReference type="SAM" id="Phobius"/>
    </source>
</evidence>
<keyword evidence="3" id="KW-1185">Reference proteome</keyword>
<organism evidence="2 3">
    <name type="scientific">Microvirga puerhi</name>
    <dbReference type="NCBI Taxonomy" id="2876078"/>
    <lineage>
        <taxon>Bacteria</taxon>
        <taxon>Pseudomonadati</taxon>
        <taxon>Pseudomonadota</taxon>
        <taxon>Alphaproteobacteria</taxon>
        <taxon>Hyphomicrobiales</taxon>
        <taxon>Methylobacteriaceae</taxon>
        <taxon>Microvirga</taxon>
    </lineage>
</organism>
<keyword evidence="1" id="KW-0812">Transmembrane</keyword>
<evidence type="ECO:0000313" key="3">
    <source>
        <dbReference type="Proteomes" id="UP000704176"/>
    </source>
</evidence>
<comment type="caution">
    <text evidence="2">The sequence shown here is derived from an EMBL/GenBank/DDBJ whole genome shotgun (WGS) entry which is preliminary data.</text>
</comment>
<name>A0ABS7VRD4_9HYPH</name>
<dbReference type="RefSeq" id="WP_224314845.1">
    <property type="nucleotide sequence ID" value="NZ_JAIRBM010000015.1"/>
</dbReference>
<proteinExistence type="predicted"/>
<keyword evidence="1" id="KW-1133">Transmembrane helix</keyword>
<feature type="transmembrane region" description="Helical" evidence="1">
    <location>
        <begin position="150"/>
        <end position="169"/>
    </location>
</feature>